<dbReference type="GO" id="GO:0005524">
    <property type="term" value="F:ATP binding"/>
    <property type="evidence" value="ECO:0007669"/>
    <property type="project" value="UniProtKB-UniRule"/>
</dbReference>
<dbReference type="CDD" id="cd07847">
    <property type="entry name" value="STKc_CDKL1_4"/>
    <property type="match status" value="1"/>
</dbReference>
<evidence type="ECO:0000313" key="13">
    <source>
        <dbReference type="EMBL" id="THD26075.1"/>
    </source>
</evidence>
<dbReference type="EC" id="2.7.11.22" evidence="2"/>
<evidence type="ECO:0000256" key="11">
    <source>
        <dbReference type="SAM" id="MobiDB-lite"/>
    </source>
</evidence>
<evidence type="ECO:0000313" key="14">
    <source>
        <dbReference type="Proteomes" id="UP000230066"/>
    </source>
</evidence>
<dbReference type="InterPro" id="IPR000719">
    <property type="entry name" value="Prot_kinase_dom"/>
</dbReference>
<feature type="region of interest" description="Disordered" evidence="11">
    <location>
        <begin position="1"/>
        <end position="52"/>
    </location>
</feature>
<dbReference type="Pfam" id="PF00069">
    <property type="entry name" value="Pkinase"/>
    <property type="match status" value="1"/>
</dbReference>
<dbReference type="GO" id="GO:0004693">
    <property type="term" value="F:cyclin-dependent protein serine/threonine kinase activity"/>
    <property type="evidence" value="ECO:0007669"/>
    <property type="project" value="UniProtKB-EC"/>
</dbReference>
<dbReference type="FunFam" id="1.10.510.10:FF:000624">
    <property type="entry name" value="Mitogen-activated protein kinase"/>
    <property type="match status" value="1"/>
</dbReference>
<dbReference type="PROSITE" id="PS00108">
    <property type="entry name" value="PROTEIN_KINASE_ST"/>
    <property type="match status" value="1"/>
</dbReference>
<comment type="catalytic activity">
    <reaction evidence="8">
        <text>L-threonyl-[protein] + ATP = O-phospho-L-threonyl-[protein] + ADP + H(+)</text>
        <dbReference type="Rhea" id="RHEA:46608"/>
        <dbReference type="Rhea" id="RHEA-COMP:11060"/>
        <dbReference type="Rhea" id="RHEA-COMP:11605"/>
        <dbReference type="ChEBI" id="CHEBI:15378"/>
        <dbReference type="ChEBI" id="CHEBI:30013"/>
        <dbReference type="ChEBI" id="CHEBI:30616"/>
        <dbReference type="ChEBI" id="CHEBI:61977"/>
        <dbReference type="ChEBI" id="CHEBI:456216"/>
        <dbReference type="EC" id="2.7.11.22"/>
    </reaction>
</comment>
<dbReference type="AlphaFoldDB" id="A0A4E0RGG8"/>
<accession>A0A4E0RGG8</accession>
<keyword evidence="14" id="KW-1185">Reference proteome</keyword>
<dbReference type="Gene3D" id="3.30.200.20">
    <property type="entry name" value="Phosphorylase Kinase, domain 1"/>
    <property type="match status" value="1"/>
</dbReference>
<protein>
    <recommendedName>
        <fullName evidence="2">cyclin-dependent kinase</fullName>
        <ecNumber evidence="2">2.7.11.22</ecNumber>
    </recommendedName>
</protein>
<keyword evidence="3" id="KW-0723">Serine/threonine-protein kinase</keyword>
<dbReference type="InterPro" id="IPR050108">
    <property type="entry name" value="CDK"/>
</dbReference>
<evidence type="ECO:0000256" key="4">
    <source>
        <dbReference type="ARBA" id="ARBA00022679"/>
    </source>
</evidence>
<dbReference type="SUPFAM" id="SSF56112">
    <property type="entry name" value="Protein kinase-like (PK-like)"/>
    <property type="match status" value="1"/>
</dbReference>
<feature type="region of interest" description="Disordered" evidence="11">
    <location>
        <begin position="588"/>
        <end position="619"/>
    </location>
</feature>
<evidence type="ECO:0000256" key="8">
    <source>
        <dbReference type="ARBA" id="ARBA00047811"/>
    </source>
</evidence>
<comment type="caution">
    <text evidence="13">The sequence shown here is derived from an EMBL/GenBank/DDBJ whole genome shotgun (WGS) entry which is preliminary data.</text>
</comment>
<reference evidence="13" key="1">
    <citation type="submission" date="2019-03" db="EMBL/GenBank/DDBJ databases">
        <title>Improved annotation for the trematode Fasciola hepatica.</title>
        <authorList>
            <person name="Choi Y.-J."/>
            <person name="Martin J."/>
            <person name="Mitreva M."/>
        </authorList>
    </citation>
    <scope>NUCLEOTIDE SEQUENCE [LARGE SCALE GENOMIC DNA]</scope>
</reference>
<feature type="binding site" evidence="10">
    <location>
        <position position="111"/>
    </location>
    <ligand>
        <name>ATP</name>
        <dbReference type="ChEBI" id="CHEBI:30616"/>
    </ligand>
</feature>
<dbReference type="InterPro" id="IPR008271">
    <property type="entry name" value="Ser/Thr_kinase_AS"/>
</dbReference>
<keyword evidence="7 10" id="KW-0067">ATP-binding</keyword>
<name>A0A4E0RGG8_FASHE</name>
<keyword evidence="4" id="KW-0808">Transferase</keyword>
<proteinExistence type="inferred from homology"/>
<dbReference type="PANTHER" id="PTHR24056:SF222">
    <property type="entry name" value="CYCLIN-DEPENDENT KINASE-LIKE 1"/>
    <property type="match status" value="1"/>
</dbReference>
<evidence type="ECO:0000256" key="3">
    <source>
        <dbReference type="ARBA" id="ARBA00022527"/>
    </source>
</evidence>
<feature type="compositionally biased region" description="Polar residues" evidence="11">
    <location>
        <begin position="400"/>
        <end position="419"/>
    </location>
</feature>
<dbReference type="PROSITE" id="PS50011">
    <property type="entry name" value="PROTEIN_KINASE_DOM"/>
    <property type="match status" value="1"/>
</dbReference>
<feature type="domain" description="Protein kinase" evidence="12">
    <location>
        <begin position="82"/>
        <end position="370"/>
    </location>
</feature>
<evidence type="ECO:0000259" key="12">
    <source>
        <dbReference type="PROSITE" id="PS50011"/>
    </source>
</evidence>
<evidence type="ECO:0000256" key="7">
    <source>
        <dbReference type="ARBA" id="ARBA00022840"/>
    </source>
</evidence>
<feature type="compositionally biased region" description="Basic and acidic residues" evidence="11">
    <location>
        <begin position="35"/>
        <end position="49"/>
    </location>
</feature>
<evidence type="ECO:0000256" key="5">
    <source>
        <dbReference type="ARBA" id="ARBA00022741"/>
    </source>
</evidence>
<dbReference type="PANTHER" id="PTHR24056">
    <property type="entry name" value="CELL DIVISION PROTEIN KINASE"/>
    <property type="match status" value="1"/>
</dbReference>
<dbReference type="InterPro" id="IPR011009">
    <property type="entry name" value="Kinase-like_dom_sf"/>
</dbReference>
<evidence type="ECO:0000256" key="1">
    <source>
        <dbReference type="ARBA" id="ARBA00006485"/>
    </source>
</evidence>
<feature type="region of interest" description="Disordered" evidence="11">
    <location>
        <begin position="400"/>
        <end position="444"/>
    </location>
</feature>
<dbReference type="Gene3D" id="1.10.510.10">
    <property type="entry name" value="Transferase(Phosphotransferase) domain 1"/>
    <property type="match status" value="1"/>
</dbReference>
<evidence type="ECO:0000256" key="10">
    <source>
        <dbReference type="PROSITE-ProRule" id="PRU10141"/>
    </source>
</evidence>
<dbReference type="EMBL" id="JXXN02000874">
    <property type="protein sequence ID" value="THD26075.1"/>
    <property type="molecule type" value="Genomic_DNA"/>
</dbReference>
<evidence type="ECO:0000256" key="6">
    <source>
        <dbReference type="ARBA" id="ARBA00022777"/>
    </source>
</evidence>
<gene>
    <name evidence="13" type="ORF">D915_003120</name>
</gene>
<keyword evidence="6 13" id="KW-0418">Kinase</keyword>
<dbReference type="SMART" id="SM00220">
    <property type="entry name" value="S_TKc"/>
    <property type="match status" value="1"/>
</dbReference>
<organism evidence="13 14">
    <name type="scientific">Fasciola hepatica</name>
    <name type="common">Liver fluke</name>
    <dbReference type="NCBI Taxonomy" id="6192"/>
    <lineage>
        <taxon>Eukaryota</taxon>
        <taxon>Metazoa</taxon>
        <taxon>Spiralia</taxon>
        <taxon>Lophotrochozoa</taxon>
        <taxon>Platyhelminthes</taxon>
        <taxon>Trematoda</taxon>
        <taxon>Digenea</taxon>
        <taxon>Plagiorchiida</taxon>
        <taxon>Echinostomata</taxon>
        <taxon>Echinostomatoidea</taxon>
        <taxon>Fasciolidae</taxon>
        <taxon>Fasciola</taxon>
    </lineage>
</organism>
<dbReference type="GO" id="GO:0005634">
    <property type="term" value="C:nucleus"/>
    <property type="evidence" value="ECO:0007669"/>
    <property type="project" value="TreeGrafter"/>
</dbReference>
<evidence type="ECO:0000256" key="2">
    <source>
        <dbReference type="ARBA" id="ARBA00012425"/>
    </source>
</evidence>
<dbReference type="FunFam" id="3.30.200.20:FF:000049">
    <property type="entry name" value="cyclin-dependent kinase-like 1 isoform X1"/>
    <property type="match status" value="1"/>
</dbReference>
<dbReference type="Proteomes" id="UP000230066">
    <property type="component" value="Unassembled WGS sequence"/>
</dbReference>
<dbReference type="PROSITE" id="PS00107">
    <property type="entry name" value="PROTEIN_KINASE_ATP"/>
    <property type="match status" value="1"/>
</dbReference>
<comment type="similarity">
    <text evidence="1">Belongs to the protein kinase superfamily. CMGC Ser/Thr protein kinase family. CDC2/CDKX subfamily.</text>
</comment>
<dbReference type="InterPro" id="IPR017441">
    <property type="entry name" value="Protein_kinase_ATP_BS"/>
</dbReference>
<comment type="catalytic activity">
    <reaction evidence="9">
        <text>L-seryl-[protein] + ATP = O-phospho-L-seryl-[protein] + ADP + H(+)</text>
        <dbReference type="Rhea" id="RHEA:17989"/>
        <dbReference type="Rhea" id="RHEA-COMP:9863"/>
        <dbReference type="Rhea" id="RHEA-COMP:11604"/>
        <dbReference type="ChEBI" id="CHEBI:15378"/>
        <dbReference type="ChEBI" id="CHEBI:29999"/>
        <dbReference type="ChEBI" id="CHEBI:30616"/>
        <dbReference type="ChEBI" id="CHEBI:83421"/>
        <dbReference type="ChEBI" id="CHEBI:456216"/>
        <dbReference type="EC" id="2.7.11.22"/>
    </reaction>
</comment>
<keyword evidence="5 10" id="KW-0547">Nucleotide-binding</keyword>
<sequence>MATVNSEQQDQEQERCSRKAFSLQNEDSDISPDEELNRTRSEDSRRSPVEADSDILTMMVQSTPVSINQVQRKTDGLLFKKYEKICKIGEGAYGVVFKCRDHTTGRLVAIKQFTASEEDPVIRKIAMREIRMLKRLKHPNLVNLIEVFRKKKRLNLVLQFIDNTLLNEMEQRPRRMDKTKIKKITWQLLLATDFCHQSNCIHRDIKPENILITRNNEVKLCDFGFARFLTGPEGEYTDYVATRWYRAPELLVGDTQYGPPVDVWAIGCVFAEMLTGTPLWPGSSDLDQLYLITRNMGNLYPRHRKIFEQSKYFSGIQVPSVTDQEPLEKRFEKSHPNYFTFKEMNFLLSCVQMDPSERLPCAELLKHSYFAINGPTERGNKIPCKVQDIGNYLPADAVQSVGQPQCHSTKPNHQPSETTSTKRGEQSSQKPQINKPPQIVSYPFKTTFNPRTRLGLFNQRSTMNWDPITRKVVPAITTHHTFHRVLQPTQSSGITSYINTNNNNNLNVNAGNNVPIIRPVIVSHTQVAAINTSCSNSSPSTISTVASGLPCTMTLPVTSRIVMHQSTGNLYALGQTLDPSQFFTRSPQHAHRRQVSHDVPGGSYHRPAMKTTGLHLPNL</sequence>
<evidence type="ECO:0000256" key="9">
    <source>
        <dbReference type="ARBA" id="ARBA00048367"/>
    </source>
</evidence>